<proteinExistence type="predicted"/>
<dbReference type="Proteomes" id="UP000647587">
    <property type="component" value="Unassembled WGS sequence"/>
</dbReference>
<dbReference type="PANTHER" id="PTHR37827:SF1">
    <property type="entry name" value="HNH DOMAIN-CONTAINING PROTEIN"/>
    <property type="match status" value="1"/>
</dbReference>
<dbReference type="EMBL" id="BMPP01000002">
    <property type="protein sequence ID" value="GGK16995.1"/>
    <property type="molecule type" value="Genomic_DNA"/>
</dbReference>
<dbReference type="GO" id="GO:0004519">
    <property type="term" value="F:endonuclease activity"/>
    <property type="evidence" value="ECO:0007669"/>
    <property type="project" value="UniProtKB-KW"/>
</dbReference>
<comment type="caution">
    <text evidence="1">The sequence shown here is derived from an EMBL/GenBank/DDBJ whole genome shotgun (WGS) entry which is preliminary data.</text>
</comment>
<keyword evidence="1" id="KW-0378">Hydrolase</keyword>
<keyword evidence="1" id="KW-0255">Endonuclease</keyword>
<protein>
    <submittedName>
        <fullName evidence="1">HNH endonuclease</fullName>
    </submittedName>
</protein>
<accession>A0ABQ2EMA4</accession>
<sequence>MARRQSNSTWPDPTPEAEPLACALCQRETPVLTQHHLMPVLAGRRKGMKVQDLPTVGLCSACHGYVHNTFSNADLAGPYSSLEALQEHEGVIKFVKWVQKQPVSRAVKVK</sequence>
<reference evidence="2" key="1">
    <citation type="journal article" date="2019" name="Int. J. Syst. Evol. Microbiol.">
        <title>The Global Catalogue of Microorganisms (GCM) 10K type strain sequencing project: providing services to taxonomists for standard genome sequencing and annotation.</title>
        <authorList>
            <consortium name="The Broad Institute Genomics Platform"/>
            <consortium name="The Broad Institute Genome Sequencing Center for Infectious Disease"/>
            <person name="Wu L."/>
            <person name="Ma J."/>
        </authorList>
    </citation>
    <scope>NUCLEOTIDE SEQUENCE [LARGE SCALE GENOMIC DNA]</scope>
    <source>
        <strain evidence="2">JCM 30331</strain>
    </source>
</reference>
<name>A0ABQ2EMA4_9DEIO</name>
<evidence type="ECO:0000313" key="1">
    <source>
        <dbReference type="EMBL" id="GGK16995.1"/>
    </source>
</evidence>
<keyword evidence="2" id="KW-1185">Reference proteome</keyword>
<dbReference type="PANTHER" id="PTHR37827">
    <property type="entry name" value="TUDOR DOMAIN-CONTAINING PROTEIN"/>
    <property type="match status" value="1"/>
</dbReference>
<gene>
    <name evidence="1" type="ORF">GCM10008955_08060</name>
</gene>
<dbReference type="RefSeq" id="WP_189004766.1">
    <property type="nucleotide sequence ID" value="NZ_BMPP01000002.1"/>
</dbReference>
<keyword evidence="1" id="KW-0540">Nuclease</keyword>
<organism evidence="1 2">
    <name type="scientific">Deinococcus malanensis</name>
    <dbReference type="NCBI Taxonomy" id="1706855"/>
    <lineage>
        <taxon>Bacteria</taxon>
        <taxon>Thermotogati</taxon>
        <taxon>Deinococcota</taxon>
        <taxon>Deinococci</taxon>
        <taxon>Deinococcales</taxon>
        <taxon>Deinococcaceae</taxon>
        <taxon>Deinococcus</taxon>
    </lineage>
</organism>
<evidence type="ECO:0000313" key="2">
    <source>
        <dbReference type="Proteomes" id="UP000647587"/>
    </source>
</evidence>